<keyword evidence="10" id="KW-1133">Transmembrane helix</keyword>
<evidence type="ECO:0000256" key="6">
    <source>
        <dbReference type="ARBA" id="ARBA00023002"/>
    </source>
</evidence>
<dbReference type="Proteomes" id="UP000237000">
    <property type="component" value="Unassembled WGS sequence"/>
</dbReference>
<keyword evidence="10" id="KW-0812">Transmembrane</keyword>
<dbReference type="GO" id="GO:0016020">
    <property type="term" value="C:membrane"/>
    <property type="evidence" value="ECO:0007669"/>
    <property type="project" value="UniProtKB-SubCell"/>
</dbReference>
<evidence type="ECO:0000256" key="1">
    <source>
        <dbReference type="ARBA" id="ARBA00001971"/>
    </source>
</evidence>
<evidence type="ECO:0000256" key="2">
    <source>
        <dbReference type="ARBA" id="ARBA00004370"/>
    </source>
</evidence>
<keyword evidence="12" id="KW-1185">Reference proteome</keyword>
<name>A0A2P5F1I0_TREOI</name>
<evidence type="ECO:0000256" key="5">
    <source>
        <dbReference type="ARBA" id="ARBA00022723"/>
    </source>
</evidence>
<dbReference type="InterPro" id="IPR036396">
    <property type="entry name" value="Cyt_P450_sf"/>
</dbReference>
<comment type="caution">
    <text evidence="11">The sequence shown here is derived from an EMBL/GenBank/DDBJ whole genome shotgun (WGS) entry which is preliminary data.</text>
</comment>
<dbReference type="STRING" id="63057.A0A2P5F1I0"/>
<comment type="subcellular location">
    <subcellularLocation>
        <location evidence="2">Membrane</location>
    </subcellularLocation>
</comment>
<dbReference type="PANTHER" id="PTHR47943:SF8">
    <property type="entry name" value="CYTOCHROME P450"/>
    <property type="match status" value="1"/>
</dbReference>
<dbReference type="GO" id="GO:0020037">
    <property type="term" value="F:heme binding"/>
    <property type="evidence" value="ECO:0007669"/>
    <property type="project" value="InterPro"/>
</dbReference>
<dbReference type="InterPro" id="IPR002401">
    <property type="entry name" value="Cyt_P450_E_grp-I"/>
</dbReference>
<gene>
    <name evidence="11" type="ORF">TorRG33x02_124720</name>
</gene>
<evidence type="ECO:0000256" key="3">
    <source>
        <dbReference type="ARBA" id="ARBA00010617"/>
    </source>
</evidence>
<keyword evidence="7" id="KW-0408">Iron</keyword>
<proteinExistence type="inferred from homology"/>
<evidence type="ECO:0000256" key="8">
    <source>
        <dbReference type="ARBA" id="ARBA00023033"/>
    </source>
</evidence>
<evidence type="ECO:0000313" key="11">
    <source>
        <dbReference type="EMBL" id="PON91641.1"/>
    </source>
</evidence>
<dbReference type="GO" id="GO:0005506">
    <property type="term" value="F:iron ion binding"/>
    <property type="evidence" value="ECO:0007669"/>
    <property type="project" value="InterPro"/>
</dbReference>
<dbReference type="Gene3D" id="1.10.630.10">
    <property type="entry name" value="Cytochrome P450"/>
    <property type="match status" value="1"/>
</dbReference>
<evidence type="ECO:0000256" key="7">
    <source>
        <dbReference type="ARBA" id="ARBA00023004"/>
    </source>
</evidence>
<evidence type="ECO:0000256" key="4">
    <source>
        <dbReference type="ARBA" id="ARBA00022617"/>
    </source>
</evidence>
<dbReference type="OrthoDB" id="1103324at2759"/>
<comment type="similarity">
    <text evidence="3">Belongs to the cytochrome P450 family.</text>
</comment>
<dbReference type="PRINTS" id="PR00463">
    <property type="entry name" value="EP450I"/>
</dbReference>
<keyword evidence="6" id="KW-0560">Oxidoreductase</keyword>
<dbReference type="PANTHER" id="PTHR47943">
    <property type="entry name" value="CYTOCHROME P450 93A3-LIKE"/>
    <property type="match status" value="1"/>
</dbReference>
<keyword evidence="5" id="KW-0479">Metal-binding</keyword>
<feature type="transmembrane region" description="Helical" evidence="10">
    <location>
        <begin position="6"/>
        <end position="26"/>
    </location>
</feature>
<sequence>MAELQSYNSILFMVCLVSTILVRAIFAKTRTKAHLPPSPPALPIIGHLHLLSGVAHQALHKLSKRYGPLYHLYLGSVPCVIVSSPEMAKQFLKTHETSFLNRPELTSVKHLSYPSAYFSFAPYGPYWKFMKKLCVSQLLGSQTLDQLLPIRNEELKRLLKSILKRAEAKETFDVNGEVQKVTNNIISRMTMRQRCSEDDNESEEIRKLIKEANEIVGKFNLSDNFWFCKNLDLQGFGKRCKKVHEKFDFMMEKIIKEHEEERKEEKGRREKAKDLLDILLDISEDRSSEIRLTRENIKAFILGV</sequence>
<dbReference type="GO" id="GO:0016705">
    <property type="term" value="F:oxidoreductase activity, acting on paired donors, with incorporation or reduction of molecular oxygen"/>
    <property type="evidence" value="ECO:0007669"/>
    <property type="project" value="InterPro"/>
</dbReference>
<evidence type="ECO:0000256" key="9">
    <source>
        <dbReference type="ARBA" id="ARBA00023136"/>
    </source>
</evidence>
<dbReference type="InParanoid" id="A0A2P5F1I0"/>
<dbReference type="InterPro" id="IPR001128">
    <property type="entry name" value="Cyt_P450"/>
</dbReference>
<dbReference type="Pfam" id="PF00067">
    <property type="entry name" value="p450"/>
    <property type="match status" value="1"/>
</dbReference>
<dbReference type="EMBL" id="JXTC01000072">
    <property type="protein sequence ID" value="PON91641.1"/>
    <property type="molecule type" value="Genomic_DNA"/>
</dbReference>
<comment type="cofactor">
    <cofactor evidence="1">
        <name>heme</name>
        <dbReference type="ChEBI" id="CHEBI:30413"/>
    </cofactor>
</comment>
<keyword evidence="4" id="KW-0349">Heme</keyword>
<organism evidence="11 12">
    <name type="scientific">Trema orientale</name>
    <name type="common">Charcoal tree</name>
    <name type="synonym">Celtis orientalis</name>
    <dbReference type="NCBI Taxonomy" id="63057"/>
    <lineage>
        <taxon>Eukaryota</taxon>
        <taxon>Viridiplantae</taxon>
        <taxon>Streptophyta</taxon>
        <taxon>Embryophyta</taxon>
        <taxon>Tracheophyta</taxon>
        <taxon>Spermatophyta</taxon>
        <taxon>Magnoliopsida</taxon>
        <taxon>eudicotyledons</taxon>
        <taxon>Gunneridae</taxon>
        <taxon>Pentapetalae</taxon>
        <taxon>rosids</taxon>
        <taxon>fabids</taxon>
        <taxon>Rosales</taxon>
        <taxon>Cannabaceae</taxon>
        <taxon>Trema</taxon>
    </lineage>
</organism>
<dbReference type="SUPFAM" id="SSF48264">
    <property type="entry name" value="Cytochrome P450"/>
    <property type="match status" value="1"/>
</dbReference>
<keyword evidence="8" id="KW-0503">Monooxygenase</keyword>
<evidence type="ECO:0000313" key="12">
    <source>
        <dbReference type="Proteomes" id="UP000237000"/>
    </source>
</evidence>
<dbReference type="GO" id="GO:0004497">
    <property type="term" value="F:monooxygenase activity"/>
    <property type="evidence" value="ECO:0007669"/>
    <property type="project" value="UniProtKB-KW"/>
</dbReference>
<evidence type="ECO:0000256" key="10">
    <source>
        <dbReference type="SAM" id="Phobius"/>
    </source>
</evidence>
<keyword evidence="9 10" id="KW-0472">Membrane</keyword>
<dbReference type="AlphaFoldDB" id="A0A2P5F1I0"/>
<reference evidence="12" key="1">
    <citation type="submission" date="2016-06" db="EMBL/GenBank/DDBJ databases">
        <title>Parallel loss of symbiosis genes in relatives of nitrogen-fixing non-legume Parasponia.</title>
        <authorList>
            <person name="Van Velzen R."/>
            <person name="Holmer R."/>
            <person name="Bu F."/>
            <person name="Rutten L."/>
            <person name="Van Zeijl A."/>
            <person name="Liu W."/>
            <person name="Santuari L."/>
            <person name="Cao Q."/>
            <person name="Sharma T."/>
            <person name="Shen D."/>
            <person name="Roswanjaya Y."/>
            <person name="Wardhani T."/>
            <person name="Kalhor M.S."/>
            <person name="Jansen J."/>
            <person name="Van den Hoogen J."/>
            <person name="Gungor B."/>
            <person name="Hartog M."/>
            <person name="Hontelez J."/>
            <person name="Verver J."/>
            <person name="Yang W.-C."/>
            <person name="Schijlen E."/>
            <person name="Repin R."/>
            <person name="Schilthuizen M."/>
            <person name="Schranz E."/>
            <person name="Heidstra R."/>
            <person name="Miyata K."/>
            <person name="Fedorova E."/>
            <person name="Kohlen W."/>
            <person name="Bisseling T."/>
            <person name="Smit S."/>
            <person name="Geurts R."/>
        </authorList>
    </citation>
    <scope>NUCLEOTIDE SEQUENCE [LARGE SCALE GENOMIC DNA]</scope>
    <source>
        <strain evidence="12">cv. RG33-2</strain>
    </source>
</reference>
<protein>
    <submittedName>
        <fullName evidence="11">Cytochrome P450, E-class, group I</fullName>
    </submittedName>
</protein>
<accession>A0A2P5F1I0</accession>